<accession>A0A859QUA1</accession>
<dbReference type="Pfam" id="PF08450">
    <property type="entry name" value="SGL"/>
    <property type="match status" value="1"/>
</dbReference>
<dbReference type="InterPro" id="IPR011042">
    <property type="entry name" value="6-blade_b-propeller_TolB-like"/>
</dbReference>
<dbReference type="InterPro" id="IPR013658">
    <property type="entry name" value="SGL"/>
</dbReference>
<geneLocation type="plasmid" evidence="2">
    <name>pemeittgr7c</name>
</geneLocation>
<dbReference type="InterPro" id="IPR051262">
    <property type="entry name" value="SMP-30/CGR1_Lactonase"/>
</dbReference>
<dbReference type="Proteomes" id="UP000510721">
    <property type="component" value="Plasmid pEmeITTGR7c"/>
</dbReference>
<protein>
    <submittedName>
        <fullName evidence="1">SMP-30/gluconolactonase/LRE family protein</fullName>
    </submittedName>
</protein>
<sequence>MAERHSFEPHQQNISAGGRTLGLDPICADFELERFAHVPGARLEGPVFDTEGNLWVVGLNTRKVYRIDGAGAATAVAETPGPNGLAIGPDGNIYGADHVMGLFRLDQSTGVVAWLAGKGGHGNFRGLNDLTFDASGGLYLTDPRGSGEFRRCGGLYYRAADGALTRLVDNMAYPNGVALSPAQDMLYVAETAANRVVQFKIKAPGTIDLEDGRVFAWLNGGRGPDGLTVDAGGNVYVAHHSAGEVLVFSSLGFYYGAILMPDDAMVANNVQIHRGYLYITEADGHSVWRIRTRIPAIGEDTKQNWPEYK</sequence>
<reference evidence="1 2" key="1">
    <citation type="submission" date="2019-06" db="EMBL/GenBank/DDBJ databases">
        <title>Complete genome sequence of Ensifer mexicanus ITTG R7 isolated from nodules of Acacia angustissima (Mill.) Kuntze.</title>
        <authorList>
            <person name="Rincon-Rosales R."/>
            <person name="Rogel M.A."/>
            <person name="Guerrero G."/>
            <person name="Rincon-Molina C.I."/>
            <person name="Lopez-Lopez A."/>
            <person name="Martinez-Romero E."/>
        </authorList>
    </citation>
    <scope>NUCLEOTIDE SEQUENCE [LARGE SCALE GENOMIC DNA]</scope>
    <source>
        <strain evidence="1 2">ITTG R7</strain>
        <plasmid evidence="2">pemeittgr7c</plasmid>
    </source>
</reference>
<dbReference type="SUPFAM" id="SSF63829">
    <property type="entry name" value="Calcium-dependent phosphotriesterase"/>
    <property type="match status" value="1"/>
</dbReference>
<gene>
    <name evidence="1" type="ORF">FKV68_30950</name>
</gene>
<dbReference type="Gene3D" id="2.120.10.30">
    <property type="entry name" value="TolB, C-terminal domain"/>
    <property type="match status" value="1"/>
</dbReference>
<organism evidence="1 2">
    <name type="scientific">Sinorhizobium mexicanum</name>
    <dbReference type="NCBI Taxonomy" id="375549"/>
    <lineage>
        <taxon>Bacteria</taxon>
        <taxon>Pseudomonadati</taxon>
        <taxon>Pseudomonadota</taxon>
        <taxon>Alphaproteobacteria</taxon>
        <taxon>Hyphomicrobiales</taxon>
        <taxon>Rhizobiaceae</taxon>
        <taxon>Sinorhizobium/Ensifer group</taxon>
        <taxon>Sinorhizobium</taxon>
    </lineage>
</organism>
<dbReference type="EMBL" id="CP041241">
    <property type="protein sequence ID" value="QLL65707.1"/>
    <property type="molecule type" value="Genomic_DNA"/>
</dbReference>
<dbReference type="PANTHER" id="PTHR47572:SF5">
    <property type="entry name" value="BLR2277 PROTEIN"/>
    <property type="match status" value="1"/>
</dbReference>
<dbReference type="AlphaFoldDB" id="A0A859QUA1"/>
<proteinExistence type="predicted"/>
<keyword evidence="2" id="KW-1185">Reference proteome</keyword>
<keyword evidence="1" id="KW-0614">Plasmid</keyword>
<dbReference type="RefSeq" id="WP_180942603.1">
    <property type="nucleotide sequence ID" value="NZ_CP041241.1"/>
</dbReference>
<name>A0A859QUA1_9HYPH</name>
<dbReference type="KEGG" id="emx:FKV68_30950"/>
<dbReference type="PANTHER" id="PTHR47572">
    <property type="entry name" value="LIPOPROTEIN-RELATED"/>
    <property type="match status" value="1"/>
</dbReference>
<evidence type="ECO:0000313" key="2">
    <source>
        <dbReference type="Proteomes" id="UP000510721"/>
    </source>
</evidence>
<evidence type="ECO:0000313" key="1">
    <source>
        <dbReference type="EMBL" id="QLL65707.1"/>
    </source>
</evidence>